<keyword evidence="1" id="KW-0812">Transmembrane</keyword>
<evidence type="ECO:0000259" key="2">
    <source>
        <dbReference type="SMART" id="SM00014"/>
    </source>
</evidence>
<feature type="transmembrane region" description="Helical" evidence="1">
    <location>
        <begin position="163"/>
        <end position="184"/>
    </location>
</feature>
<dbReference type="Gene3D" id="1.20.144.10">
    <property type="entry name" value="Phosphatidic acid phosphatase type 2/haloperoxidase"/>
    <property type="match status" value="1"/>
</dbReference>
<dbReference type="CDD" id="cd03392">
    <property type="entry name" value="PAP2_like_2"/>
    <property type="match status" value="1"/>
</dbReference>
<sequence>MLLGGDMIQLKIHEMHRPVFRLIRFFWGREPILLLAFLAVVLGTWGFIELADEVLEGGTNAFDRWAVRSLRAADDLSRPIGPPWMAEVGRDLTALGGMAVLLLAIASTAGFLAINRVYRTMGFLLVSTLGGIAASLLMKHFFARPRPDLVPHLSLVYTSSFPSGHSMMAAVVYLTLAVLVVPVLRHFWVRFYVIAVAMAVTVLVGFSRVYMGVHYPTDVLAGWVAGLVWALLCWLISRSLKLRESHLAKPPALPPPEE</sequence>
<feature type="transmembrane region" description="Helical" evidence="1">
    <location>
        <begin position="121"/>
        <end position="143"/>
    </location>
</feature>
<dbReference type="SUPFAM" id="SSF48317">
    <property type="entry name" value="Acid phosphatase/Vanadium-dependent haloperoxidase"/>
    <property type="match status" value="1"/>
</dbReference>
<keyword evidence="1" id="KW-0472">Membrane</keyword>
<feature type="transmembrane region" description="Helical" evidence="1">
    <location>
        <begin position="31"/>
        <end position="48"/>
    </location>
</feature>
<protein>
    <submittedName>
        <fullName evidence="3">Phosphatase PAP2 family protein</fullName>
    </submittedName>
</protein>
<feature type="transmembrane region" description="Helical" evidence="1">
    <location>
        <begin position="191"/>
        <end position="213"/>
    </location>
</feature>
<keyword evidence="1" id="KW-1133">Transmembrane helix</keyword>
<dbReference type="Pfam" id="PF01569">
    <property type="entry name" value="PAP2"/>
    <property type="match status" value="1"/>
</dbReference>
<comment type="caution">
    <text evidence="3">The sequence shown here is derived from an EMBL/GenBank/DDBJ whole genome shotgun (WGS) entry which is preliminary data.</text>
</comment>
<dbReference type="SMART" id="SM00014">
    <property type="entry name" value="acidPPc"/>
    <property type="match status" value="1"/>
</dbReference>
<keyword evidence="4" id="KW-1185">Reference proteome</keyword>
<dbReference type="InterPro" id="IPR000326">
    <property type="entry name" value="PAP2/HPO"/>
</dbReference>
<organism evidence="3 4">
    <name type="scientific">Novipirellula rosea</name>
    <dbReference type="NCBI Taxonomy" id="1031540"/>
    <lineage>
        <taxon>Bacteria</taxon>
        <taxon>Pseudomonadati</taxon>
        <taxon>Planctomycetota</taxon>
        <taxon>Planctomycetia</taxon>
        <taxon>Pirellulales</taxon>
        <taxon>Pirellulaceae</taxon>
        <taxon>Novipirellula</taxon>
    </lineage>
</organism>
<evidence type="ECO:0000313" key="3">
    <source>
        <dbReference type="EMBL" id="GAA4453850.1"/>
    </source>
</evidence>
<feature type="transmembrane region" description="Helical" evidence="1">
    <location>
        <begin position="92"/>
        <end position="114"/>
    </location>
</feature>
<accession>A0ABP8MRW2</accession>
<dbReference type="PANTHER" id="PTHR14969">
    <property type="entry name" value="SPHINGOSINE-1-PHOSPHATE PHOSPHOHYDROLASE"/>
    <property type="match status" value="1"/>
</dbReference>
<reference evidence="4" key="1">
    <citation type="journal article" date="2019" name="Int. J. Syst. Evol. Microbiol.">
        <title>The Global Catalogue of Microorganisms (GCM) 10K type strain sequencing project: providing services to taxonomists for standard genome sequencing and annotation.</title>
        <authorList>
            <consortium name="The Broad Institute Genomics Platform"/>
            <consortium name="The Broad Institute Genome Sequencing Center for Infectious Disease"/>
            <person name="Wu L."/>
            <person name="Ma J."/>
        </authorList>
    </citation>
    <scope>NUCLEOTIDE SEQUENCE [LARGE SCALE GENOMIC DNA]</scope>
    <source>
        <strain evidence="4">JCM 17759</strain>
    </source>
</reference>
<evidence type="ECO:0000256" key="1">
    <source>
        <dbReference type="SAM" id="Phobius"/>
    </source>
</evidence>
<dbReference type="EMBL" id="BAABGA010000031">
    <property type="protein sequence ID" value="GAA4453850.1"/>
    <property type="molecule type" value="Genomic_DNA"/>
</dbReference>
<dbReference type="InterPro" id="IPR036938">
    <property type="entry name" value="PAP2/HPO_sf"/>
</dbReference>
<feature type="domain" description="Phosphatidic acid phosphatase type 2/haloperoxidase" evidence="2">
    <location>
        <begin position="120"/>
        <end position="234"/>
    </location>
</feature>
<gene>
    <name evidence="3" type="ORF">GCM10023156_25390</name>
</gene>
<dbReference type="PANTHER" id="PTHR14969:SF13">
    <property type="entry name" value="AT30094P"/>
    <property type="match status" value="1"/>
</dbReference>
<dbReference type="Proteomes" id="UP001500840">
    <property type="component" value="Unassembled WGS sequence"/>
</dbReference>
<feature type="transmembrane region" description="Helical" evidence="1">
    <location>
        <begin position="219"/>
        <end position="237"/>
    </location>
</feature>
<proteinExistence type="predicted"/>
<name>A0ABP8MRW2_9BACT</name>
<evidence type="ECO:0000313" key="4">
    <source>
        <dbReference type="Proteomes" id="UP001500840"/>
    </source>
</evidence>